<evidence type="ECO:0000256" key="6">
    <source>
        <dbReference type="ARBA" id="ARBA00023136"/>
    </source>
</evidence>
<dbReference type="GO" id="GO:0022857">
    <property type="term" value="F:transmembrane transporter activity"/>
    <property type="evidence" value="ECO:0007669"/>
    <property type="project" value="InterPro"/>
</dbReference>
<feature type="transmembrane region" description="Helical" evidence="8">
    <location>
        <begin position="256"/>
        <end position="278"/>
    </location>
</feature>
<keyword evidence="10" id="KW-1185">Reference proteome</keyword>
<feature type="transmembrane region" description="Helical" evidence="8">
    <location>
        <begin position="285"/>
        <end position="304"/>
    </location>
</feature>
<dbReference type="Gene3D" id="1.20.1250.20">
    <property type="entry name" value="MFS general substrate transporter like domains"/>
    <property type="match status" value="1"/>
</dbReference>
<organism evidence="9 10">
    <name type="scientific">Micromonospora profundi</name>
    <dbReference type="NCBI Taxonomy" id="1420889"/>
    <lineage>
        <taxon>Bacteria</taxon>
        <taxon>Bacillati</taxon>
        <taxon>Actinomycetota</taxon>
        <taxon>Actinomycetes</taxon>
        <taxon>Micromonosporales</taxon>
        <taxon>Micromonosporaceae</taxon>
        <taxon>Micromonospora</taxon>
    </lineage>
</organism>
<sequence>MAAPTTGLRTYVILWCGQFVSLAGSSLSGFALGVYAYLLTGSVTTLGVIYALAYLPQILASPFTGSLVDRWGPRRALVVSNVAAAVVMLSLAVLLATDRFAVWHIYPVVVCLSVIGALQTPSFEAAVPLLVPKRHIGRANGLRMVALATTQVLAPIGGGYLLIAIDISGIILLDCVSFTLALITLAAVRIPRPGGSSTTSAHPLSLLREFAEAWRWVAARHGLVALMVFLGALNFCAGFVDVLIIPLVLAFSAPNVLGTVMSIGGLGMIVASVAMSIWGGPRRPIHGVLGFSLLLGVATVIGALRPSVPLITIGAVLFLGSLAIVMGSNQSIWQTKVEPHLLGRTMALLGMVANTPQLIAYLVAGPAVDRVFQPLVGAEDVRSPFVAAVVGDGPGRGIALLLMLMGVLTVGCAIAGFAYPRLRNLDDELPDASTKESPMPVEPVPASAAVAEVTP</sequence>
<dbReference type="Proteomes" id="UP001235874">
    <property type="component" value="Chromosome"/>
</dbReference>
<dbReference type="SUPFAM" id="SSF103473">
    <property type="entry name" value="MFS general substrate transporter"/>
    <property type="match status" value="1"/>
</dbReference>
<evidence type="ECO:0000256" key="7">
    <source>
        <dbReference type="SAM" id="MobiDB-lite"/>
    </source>
</evidence>
<feature type="region of interest" description="Disordered" evidence="7">
    <location>
        <begin position="429"/>
        <end position="455"/>
    </location>
</feature>
<feature type="transmembrane region" description="Helical" evidence="8">
    <location>
        <begin position="223"/>
        <end position="250"/>
    </location>
</feature>
<gene>
    <name evidence="9" type="ORF">Q3V37_15120</name>
</gene>
<feature type="transmembrane region" description="Helical" evidence="8">
    <location>
        <begin position="36"/>
        <end position="55"/>
    </location>
</feature>
<evidence type="ECO:0000256" key="5">
    <source>
        <dbReference type="ARBA" id="ARBA00022989"/>
    </source>
</evidence>
<dbReference type="InterPro" id="IPR036259">
    <property type="entry name" value="MFS_trans_sf"/>
</dbReference>
<evidence type="ECO:0000313" key="10">
    <source>
        <dbReference type="Proteomes" id="UP001235874"/>
    </source>
</evidence>
<evidence type="ECO:0000313" key="9">
    <source>
        <dbReference type="EMBL" id="WLS48446.1"/>
    </source>
</evidence>
<feature type="transmembrane region" description="Helical" evidence="8">
    <location>
        <begin position="169"/>
        <end position="188"/>
    </location>
</feature>
<dbReference type="PANTHER" id="PTHR43266:SF2">
    <property type="entry name" value="MAJOR FACILITATOR SUPERFAMILY (MFS) PROFILE DOMAIN-CONTAINING PROTEIN"/>
    <property type="match status" value="1"/>
</dbReference>
<feature type="transmembrane region" description="Helical" evidence="8">
    <location>
        <begin position="341"/>
        <end position="364"/>
    </location>
</feature>
<keyword evidence="2" id="KW-0813">Transport</keyword>
<evidence type="ECO:0000256" key="3">
    <source>
        <dbReference type="ARBA" id="ARBA00022475"/>
    </source>
</evidence>
<dbReference type="CDD" id="cd06173">
    <property type="entry name" value="MFS_MefA_like"/>
    <property type="match status" value="1"/>
</dbReference>
<dbReference type="InterPro" id="IPR011701">
    <property type="entry name" value="MFS"/>
</dbReference>
<keyword evidence="6 8" id="KW-0472">Membrane</keyword>
<reference evidence="9 10" key="1">
    <citation type="submission" date="2023-07" db="EMBL/GenBank/DDBJ databases">
        <title>Micromonospora profundi TRM 95458 converts glycerol to a new osmotic compound.</title>
        <authorList>
            <person name="Lu D."/>
        </authorList>
    </citation>
    <scope>NUCLEOTIDE SEQUENCE [LARGE SCALE GENOMIC DNA]</scope>
    <source>
        <strain evidence="9 10">TRM95458</strain>
    </source>
</reference>
<feature type="transmembrane region" description="Helical" evidence="8">
    <location>
        <begin position="103"/>
        <end position="123"/>
    </location>
</feature>
<keyword evidence="4 8" id="KW-0812">Transmembrane</keyword>
<dbReference type="KEGG" id="mprn:Q3V37_15120"/>
<keyword evidence="3" id="KW-1003">Cell membrane</keyword>
<feature type="transmembrane region" description="Helical" evidence="8">
    <location>
        <begin position="76"/>
        <end position="97"/>
    </location>
</feature>
<name>A0AAJ6L573_9ACTN</name>
<evidence type="ECO:0000256" key="8">
    <source>
        <dbReference type="SAM" id="Phobius"/>
    </source>
</evidence>
<dbReference type="RefSeq" id="WP_306273772.1">
    <property type="nucleotide sequence ID" value="NZ_CP130472.1"/>
</dbReference>
<dbReference type="EMBL" id="CP130472">
    <property type="protein sequence ID" value="WLS48446.1"/>
    <property type="molecule type" value="Genomic_DNA"/>
</dbReference>
<evidence type="ECO:0000256" key="1">
    <source>
        <dbReference type="ARBA" id="ARBA00004651"/>
    </source>
</evidence>
<feature type="compositionally biased region" description="Low complexity" evidence="7">
    <location>
        <begin position="436"/>
        <end position="455"/>
    </location>
</feature>
<dbReference type="AlphaFoldDB" id="A0AAJ6L573"/>
<comment type="subcellular location">
    <subcellularLocation>
        <location evidence="1">Cell membrane</location>
        <topology evidence="1">Multi-pass membrane protein</topology>
    </subcellularLocation>
</comment>
<protein>
    <submittedName>
        <fullName evidence="9">MFS transporter</fullName>
    </submittedName>
</protein>
<keyword evidence="5 8" id="KW-1133">Transmembrane helix</keyword>
<feature type="transmembrane region" description="Helical" evidence="8">
    <location>
        <begin position="12"/>
        <end position="30"/>
    </location>
</feature>
<feature type="transmembrane region" description="Helical" evidence="8">
    <location>
        <begin position="398"/>
        <end position="419"/>
    </location>
</feature>
<accession>A0AAJ6L573</accession>
<evidence type="ECO:0000256" key="2">
    <source>
        <dbReference type="ARBA" id="ARBA00022448"/>
    </source>
</evidence>
<feature type="transmembrane region" description="Helical" evidence="8">
    <location>
        <begin position="310"/>
        <end position="329"/>
    </location>
</feature>
<evidence type="ECO:0000256" key="4">
    <source>
        <dbReference type="ARBA" id="ARBA00022692"/>
    </source>
</evidence>
<dbReference type="PANTHER" id="PTHR43266">
    <property type="entry name" value="MACROLIDE-EFFLUX PROTEIN"/>
    <property type="match status" value="1"/>
</dbReference>
<dbReference type="GO" id="GO:0005886">
    <property type="term" value="C:plasma membrane"/>
    <property type="evidence" value="ECO:0007669"/>
    <property type="project" value="UniProtKB-SubCell"/>
</dbReference>
<proteinExistence type="predicted"/>
<dbReference type="Pfam" id="PF07690">
    <property type="entry name" value="MFS_1"/>
    <property type="match status" value="1"/>
</dbReference>